<evidence type="ECO:0000313" key="2">
    <source>
        <dbReference type="Proteomes" id="UP000324222"/>
    </source>
</evidence>
<gene>
    <name evidence="1" type="ORF">E2C01_040459</name>
</gene>
<accession>A0A5B7FNU6</accession>
<dbReference type="AlphaFoldDB" id="A0A5B7FNU6"/>
<protein>
    <submittedName>
        <fullName evidence="1">Uncharacterized protein</fullName>
    </submittedName>
</protein>
<comment type="caution">
    <text evidence="1">The sequence shown here is derived from an EMBL/GenBank/DDBJ whole genome shotgun (WGS) entry which is preliminary data.</text>
</comment>
<sequence>MCLPSALINRALLVFLCLRVFSWCYWKSFSLCSGCRRSYLIFFRVALRCFVTVRPANAT</sequence>
<evidence type="ECO:0000313" key="1">
    <source>
        <dbReference type="EMBL" id="MPC46733.1"/>
    </source>
</evidence>
<proteinExistence type="predicted"/>
<reference evidence="1 2" key="1">
    <citation type="submission" date="2019-05" db="EMBL/GenBank/DDBJ databases">
        <title>Another draft genome of Portunus trituberculatus and its Hox gene families provides insights of decapod evolution.</title>
        <authorList>
            <person name="Jeong J.-H."/>
            <person name="Song I."/>
            <person name="Kim S."/>
            <person name="Choi T."/>
            <person name="Kim D."/>
            <person name="Ryu S."/>
            <person name="Kim W."/>
        </authorList>
    </citation>
    <scope>NUCLEOTIDE SEQUENCE [LARGE SCALE GENOMIC DNA]</scope>
    <source>
        <tissue evidence="1">Muscle</tissue>
    </source>
</reference>
<dbReference type="EMBL" id="VSRR010007345">
    <property type="protein sequence ID" value="MPC46733.1"/>
    <property type="molecule type" value="Genomic_DNA"/>
</dbReference>
<name>A0A5B7FNU6_PORTR</name>
<organism evidence="1 2">
    <name type="scientific">Portunus trituberculatus</name>
    <name type="common">Swimming crab</name>
    <name type="synonym">Neptunus trituberculatus</name>
    <dbReference type="NCBI Taxonomy" id="210409"/>
    <lineage>
        <taxon>Eukaryota</taxon>
        <taxon>Metazoa</taxon>
        <taxon>Ecdysozoa</taxon>
        <taxon>Arthropoda</taxon>
        <taxon>Crustacea</taxon>
        <taxon>Multicrustacea</taxon>
        <taxon>Malacostraca</taxon>
        <taxon>Eumalacostraca</taxon>
        <taxon>Eucarida</taxon>
        <taxon>Decapoda</taxon>
        <taxon>Pleocyemata</taxon>
        <taxon>Brachyura</taxon>
        <taxon>Eubrachyura</taxon>
        <taxon>Portunoidea</taxon>
        <taxon>Portunidae</taxon>
        <taxon>Portuninae</taxon>
        <taxon>Portunus</taxon>
    </lineage>
</organism>
<dbReference type="Proteomes" id="UP000324222">
    <property type="component" value="Unassembled WGS sequence"/>
</dbReference>
<keyword evidence="2" id="KW-1185">Reference proteome</keyword>